<dbReference type="RefSeq" id="XP_041195399.1">
    <property type="nucleotide sequence ID" value="XM_041332672.1"/>
</dbReference>
<accession>A0A9P7JFX0</accession>
<keyword evidence="2" id="KW-1185">Reference proteome</keyword>
<dbReference type="Proteomes" id="UP000807769">
    <property type="component" value="Unassembled WGS sequence"/>
</dbReference>
<protein>
    <submittedName>
        <fullName evidence="1">Uncharacterized protein</fullName>
    </submittedName>
</protein>
<dbReference type="EMBL" id="JABBWG010000009">
    <property type="protein sequence ID" value="KAG1819864.1"/>
    <property type="molecule type" value="Genomic_DNA"/>
</dbReference>
<comment type="caution">
    <text evidence="1">The sequence shown here is derived from an EMBL/GenBank/DDBJ whole genome shotgun (WGS) entry which is preliminary data.</text>
</comment>
<gene>
    <name evidence="1" type="ORF">BJ212DRAFT_1298257</name>
</gene>
<organism evidence="1 2">
    <name type="scientific">Suillus subaureus</name>
    <dbReference type="NCBI Taxonomy" id="48587"/>
    <lineage>
        <taxon>Eukaryota</taxon>
        <taxon>Fungi</taxon>
        <taxon>Dikarya</taxon>
        <taxon>Basidiomycota</taxon>
        <taxon>Agaricomycotina</taxon>
        <taxon>Agaricomycetes</taxon>
        <taxon>Agaricomycetidae</taxon>
        <taxon>Boletales</taxon>
        <taxon>Suillineae</taxon>
        <taxon>Suillaceae</taxon>
        <taxon>Suillus</taxon>
    </lineage>
</organism>
<dbReference type="OrthoDB" id="2648464at2759"/>
<evidence type="ECO:0000313" key="1">
    <source>
        <dbReference type="EMBL" id="KAG1819864.1"/>
    </source>
</evidence>
<evidence type="ECO:0000313" key="2">
    <source>
        <dbReference type="Proteomes" id="UP000807769"/>
    </source>
</evidence>
<dbReference type="AlphaFoldDB" id="A0A9P7JFX0"/>
<dbReference type="GeneID" id="64626689"/>
<reference evidence="1" key="1">
    <citation type="journal article" date="2020" name="New Phytol.">
        <title>Comparative genomics reveals dynamic genome evolution in host specialist ectomycorrhizal fungi.</title>
        <authorList>
            <person name="Lofgren L.A."/>
            <person name="Nguyen N.H."/>
            <person name="Vilgalys R."/>
            <person name="Ruytinx J."/>
            <person name="Liao H.L."/>
            <person name="Branco S."/>
            <person name="Kuo A."/>
            <person name="LaButti K."/>
            <person name="Lipzen A."/>
            <person name="Andreopoulos W."/>
            <person name="Pangilinan J."/>
            <person name="Riley R."/>
            <person name="Hundley H."/>
            <person name="Na H."/>
            <person name="Barry K."/>
            <person name="Grigoriev I.V."/>
            <person name="Stajich J.E."/>
            <person name="Kennedy P.G."/>
        </authorList>
    </citation>
    <scope>NUCLEOTIDE SEQUENCE</scope>
    <source>
        <strain evidence="1">MN1</strain>
    </source>
</reference>
<name>A0A9P7JFX0_9AGAM</name>
<sequence>MIHALEMTHHMSCTIKYPVVFLGLVKVAFATAHPDGYMSIFHLKLRCWYRSHSPAARQRVATEHWLAKPGVQDGQNAKAHAWMACKQESQTHPSNSGAPLAISSAVNSPNSRNITPEVNDDSILVMEDHLSCSCDLPTLQSIEIMVNLWKKDWQSEDKWNESYGKLLSHARCKGGHWTSIFFEECSIHALEGQALLESIREVVHTSCPCCRESLKYDTIILYDLLSVCIIGSLSAHTTPPDQELVVKAEKCSTCTTAKNSKILVQDEFIL</sequence>
<proteinExistence type="predicted"/>